<feature type="region of interest" description="Disordered" evidence="1">
    <location>
        <begin position="255"/>
        <end position="351"/>
    </location>
</feature>
<name>A0A427T828_9PSEU</name>
<reference evidence="3 4" key="1">
    <citation type="submission" date="2018-12" db="EMBL/GenBank/DDBJ databases">
        <title>Amycolatopsis eburnea sp. nov. actinomycete associate with arbuscular mycorrhiza fungal spore.</title>
        <authorList>
            <person name="Lumyong S."/>
            <person name="Chaiya L."/>
        </authorList>
    </citation>
    <scope>NUCLEOTIDE SEQUENCE [LARGE SCALE GENOMIC DNA]</scope>
    <source>
        <strain evidence="3 4">GLM-1</strain>
    </source>
</reference>
<comment type="caution">
    <text evidence="3">The sequence shown here is derived from an EMBL/GenBank/DDBJ whole genome shotgun (WGS) entry which is preliminary data.</text>
</comment>
<dbReference type="EMBL" id="RSEC01000048">
    <property type="protein sequence ID" value="RSD16519.1"/>
    <property type="molecule type" value="Genomic_DNA"/>
</dbReference>
<evidence type="ECO:0000259" key="2">
    <source>
        <dbReference type="Pfam" id="PF02720"/>
    </source>
</evidence>
<dbReference type="InterPro" id="IPR003870">
    <property type="entry name" value="DUF222"/>
</dbReference>
<keyword evidence="4" id="KW-1185">Reference proteome</keyword>
<feature type="compositionally biased region" description="Pro residues" evidence="1">
    <location>
        <begin position="322"/>
        <end position="332"/>
    </location>
</feature>
<dbReference type="RefSeq" id="WP_125311582.1">
    <property type="nucleotide sequence ID" value="NZ_RSEC01000048.1"/>
</dbReference>
<feature type="domain" description="DUF222" evidence="2">
    <location>
        <begin position="24"/>
        <end position="288"/>
    </location>
</feature>
<sequence length="351" mass="37260">MDSNDLQQADAAALTDRIGSLLAVVRTAEAEIGALLVEIESRGAPETFGYQSAAQLYARLADVPKATAEAVMRRARATHSPDGKPLAPATAIVASAGRLSTPMIDSIVKVLAKVPPEHREDTEQQLLLSAMSEAGHRKVAALGSRLSADLTTPDTGDAEPSTPEPATPSRKLSLRRKRSGVWELSGRFDDETGNRASALFDALAERRAAEEGEESRTPEEHYGDAFSDAIDLALDSPDLPMQYGDRVQVLIPDIPAASDTTESTPDDADTTPVTEPRNSALTLAATANSTESSTPPPGRLRRLFSTGRSHATPERSRRHVPQSPPPATPLPYPASDRRHPDAAAHPPSAAA</sequence>
<gene>
    <name evidence="3" type="ORF">EIY87_23070</name>
</gene>
<feature type="region of interest" description="Disordered" evidence="1">
    <location>
        <begin position="146"/>
        <end position="176"/>
    </location>
</feature>
<dbReference type="OrthoDB" id="9825472at2"/>
<evidence type="ECO:0000313" key="4">
    <source>
        <dbReference type="Proteomes" id="UP000267081"/>
    </source>
</evidence>
<organism evidence="3 4">
    <name type="scientific">Amycolatopsis eburnea</name>
    <dbReference type="NCBI Taxonomy" id="2267691"/>
    <lineage>
        <taxon>Bacteria</taxon>
        <taxon>Bacillati</taxon>
        <taxon>Actinomycetota</taxon>
        <taxon>Actinomycetes</taxon>
        <taxon>Pseudonocardiales</taxon>
        <taxon>Pseudonocardiaceae</taxon>
        <taxon>Amycolatopsis</taxon>
    </lineage>
</organism>
<feature type="compositionally biased region" description="Low complexity" evidence="1">
    <location>
        <begin position="278"/>
        <end position="293"/>
    </location>
</feature>
<dbReference type="Proteomes" id="UP000267081">
    <property type="component" value="Unassembled WGS sequence"/>
</dbReference>
<protein>
    <submittedName>
        <fullName evidence="3">DUF222 domain-containing protein</fullName>
    </submittedName>
</protein>
<accession>A0A427T828</accession>
<dbReference type="AlphaFoldDB" id="A0A427T828"/>
<dbReference type="Pfam" id="PF02720">
    <property type="entry name" value="DUF222"/>
    <property type="match status" value="1"/>
</dbReference>
<proteinExistence type="predicted"/>
<evidence type="ECO:0000313" key="3">
    <source>
        <dbReference type="EMBL" id="RSD16519.1"/>
    </source>
</evidence>
<evidence type="ECO:0000256" key="1">
    <source>
        <dbReference type="SAM" id="MobiDB-lite"/>
    </source>
</evidence>